<dbReference type="Gene3D" id="1.25.40.20">
    <property type="entry name" value="Ankyrin repeat-containing domain"/>
    <property type="match status" value="3"/>
</dbReference>
<gene>
    <name evidence="3" type="ORF">METZ01_LOCUS124541</name>
</gene>
<name>A0A381Y5L5_9ZZZZ</name>
<dbReference type="PANTHER" id="PTHR24198">
    <property type="entry name" value="ANKYRIN REPEAT AND PROTEIN KINASE DOMAIN-CONTAINING PROTEIN"/>
    <property type="match status" value="1"/>
</dbReference>
<dbReference type="PRINTS" id="PR01415">
    <property type="entry name" value="ANKYRIN"/>
</dbReference>
<evidence type="ECO:0000313" key="3">
    <source>
        <dbReference type="EMBL" id="SVA71687.1"/>
    </source>
</evidence>
<dbReference type="EMBL" id="UINC01017328">
    <property type="protein sequence ID" value="SVA71687.1"/>
    <property type="molecule type" value="Genomic_DNA"/>
</dbReference>
<proteinExistence type="predicted"/>
<organism evidence="3">
    <name type="scientific">marine metagenome</name>
    <dbReference type="NCBI Taxonomy" id="408172"/>
    <lineage>
        <taxon>unclassified sequences</taxon>
        <taxon>metagenomes</taxon>
        <taxon>ecological metagenomes</taxon>
    </lineage>
</organism>
<dbReference type="PANTHER" id="PTHR24198:SF165">
    <property type="entry name" value="ANKYRIN REPEAT-CONTAINING PROTEIN-RELATED"/>
    <property type="match status" value="1"/>
</dbReference>
<dbReference type="Pfam" id="PF12796">
    <property type="entry name" value="Ank_2"/>
    <property type="match status" value="3"/>
</dbReference>
<dbReference type="InterPro" id="IPR036770">
    <property type="entry name" value="Ankyrin_rpt-contain_sf"/>
</dbReference>
<dbReference type="Pfam" id="PF00023">
    <property type="entry name" value="Ank"/>
    <property type="match status" value="2"/>
</dbReference>
<evidence type="ECO:0000256" key="2">
    <source>
        <dbReference type="ARBA" id="ARBA00023043"/>
    </source>
</evidence>
<dbReference type="SUPFAM" id="SSF48403">
    <property type="entry name" value="Ankyrin repeat"/>
    <property type="match status" value="2"/>
</dbReference>
<evidence type="ECO:0000256" key="1">
    <source>
        <dbReference type="ARBA" id="ARBA00022737"/>
    </source>
</evidence>
<keyword evidence="2" id="KW-0040">ANK repeat</keyword>
<dbReference type="SMART" id="SM00248">
    <property type="entry name" value="ANK"/>
    <property type="match status" value="12"/>
</dbReference>
<dbReference type="PROSITE" id="PS50088">
    <property type="entry name" value="ANK_REPEAT"/>
    <property type="match status" value="9"/>
</dbReference>
<dbReference type="PROSITE" id="PS50297">
    <property type="entry name" value="ANK_REP_REGION"/>
    <property type="match status" value="8"/>
</dbReference>
<accession>A0A381Y5L5</accession>
<dbReference type="AlphaFoldDB" id="A0A381Y5L5"/>
<keyword evidence="1" id="KW-0677">Repeat</keyword>
<protein>
    <submittedName>
        <fullName evidence="3">Uncharacterized protein</fullName>
    </submittedName>
</protein>
<reference evidence="3" key="1">
    <citation type="submission" date="2018-05" db="EMBL/GenBank/DDBJ databases">
        <authorList>
            <person name="Lanie J.A."/>
            <person name="Ng W.-L."/>
            <person name="Kazmierczak K.M."/>
            <person name="Andrzejewski T.M."/>
            <person name="Davidsen T.M."/>
            <person name="Wayne K.J."/>
            <person name="Tettelin H."/>
            <person name="Glass J.I."/>
            <person name="Rusch D."/>
            <person name="Podicherti R."/>
            <person name="Tsui H.-C.T."/>
            <person name="Winkler M.E."/>
        </authorList>
    </citation>
    <scope>NUCLEOTIDE SEQUENCE</scope>
</reference>
<sequence length="434" mass="46476">MGQLLRLSLFFAFSITSFVTTAQSDSENNLAYRLIEAVQRVSYSEVTQLIESGTDVNVSRADGSTALSWAAQRPDVQIIAALLEAGADPNSEDENGETPLLLASARGNEQIVEALINAGAYIEVHRWSGDTPLHAAIYGGNLNIVQLLIKHGADVNATDSRMGQSPLMRAVASGNEEMAQVLIANGASLNAESRNGFRAIHFAALYGQRDIVEMLVDANAETQIPAGELGSPFLIALSEGYEEVARLLLTDDIYVNMRNSDGSTPLHEAAGAGMVQLTRDLVERGADLNARLGEIRGNVYEPGRGGGTTPFLAAARGGHLVTMQLLLSAGANPYDQSTDGTGSVLFATRSLNIEAVRLLVELGADVNGASPNRPTALHTAIRFGEDEIVEYLADNGADFDVRDHNSRTPLQEAEFEAPRSTIELMQRLSAERNN</sequence>
<dbReference type="InterPro" id="IPR002110">
    <property type="entry name" value="Ankyrin_rpt"/>
</dbReference>